<gene>
    <name evidence="2" type="primary">LOC107782444</name>
</gene>
<accession>A0A1S3Z304</accession>
<proteinExistence type="predicted"/>
<name>A0A1S3Z304_TOBAC</name>
<dbReference type="InterPro" id="IPR046796">
    <property type="entry name" value="Transposase_32_dom"/>
</dbReference>
<dbReference type="OrthoDB" id="1714944at2759"/>
<dbReference type="Pfam" id="PF20167">
    <property type="entry name" value="Transposase_32"/>
    <property type="match status" value="1"/>
</dbReference>
<protein>
    <recommendedName>
        <fullName evidence="1">Putative plant transposon protein domain-containing protein</fullName>
    </recommendedName>
</protein>
<evidence type="ECO:0000259" key="1">
    <source>
        <dbReference type="Pfam" id="PF20167"/>
    </source>
</evidence>
<organism evidence="2">
    <name type="scientific">Nicotiana tabacum</name>
    <name type="common">Common tobacco</name>
    <dbReference type="NCBI Taxonomy" id="4097"/>
    <lineage>
        <taxon>Eukaryota</taxon>
        <taxon>Viridiplantae</taxon>
        <taxon>Streptophyta</taxon>
        <taxon>Embryophyta</taxon>
        <taxon>Tracheophyta</taxon>
        <taxon>Spermatophyta</taxon>
        <taxon>Magnoliopsida</taxon>
        <taxon>eudicotyledons</taxon>
        <taxon>Gunneridae</taxon>
        <taxon>Pentapetalae</taxon>
        <taxon>asterids</taxon>
        <taxon>lamiids</taxon>
        <taxon>Solanales</taxon>
        <taxon>Solanaceae</taxon>
        <taxon>Nicotianoideae</taxon>
        <taxon>Nicotianeae</taxon>
        <taxon>Nicotiana</taxon>
    </lineage>
</organism>
<evidence type="ECO:0000313" key="2">
    <source>
        <dbReference type="RefSeq" id="XP_016458816.1"/>
    </source>
</evidence>
<reference evidence="2" key="1">
    <citation type="submission" date="2025-08" db="UniProtKB">
        <authorList>
            <consortium name="RefSeq"/>
        </authorList>
    </citation>
    <scope>IDENTIFICATION</scope>
</reference>
<sequence>MKIIRYFEHKMASGNDEIVQELTPPAVEEEYFDRARFTGVECERNYDKLMSKSIIKERGIHLGKLDAKMQYFFRRLTDSGWICFAPEPIKDNYIVVREFYAKALKIDFHGKVFTFIKGKRVNFDPKVINAYFILPNADNEVCRTRARERGSQWLVEKLHDRVTPTWERFHKGVDFSEFTAEAKTWLSIICARILPSKHESEVMHEKALMITAIMDDLPVNMGHHMVSEIEKACNGRCKSLYFPLLITQFYYDTRVLKDPNDSEKDLGTAIYPLLRKGPTGGKKKRRIDVSSSSFGQFIDTAARPGGSSTAAVGLHDPISPLPYGLCATSPVKSMALMYTFANL</sequence>
<dbReference type="OMA" id="VECERNY"/>
<dbReference type="AlphaFoldDB" id="A0A1S3Z304"/>
<feature type="domain" description="Putative plant transposon protein" evidence="1">
    <location>
        <begin position="80"/>
        <end position="255"/>
    </location>
</feature>
<dbReference type="PaxDb" id="4097-A0A1S3Z304"/>
<dbReference type="RefSeq" id="XP_016458816.1">
    <property type="nucleotide sequence ID" value="XM_016603330.1"/>
</dbReference>
<dbReference type="KEGG" id="nta:107782444"/>